<accession>A0ABT2ZV45</accession>
<keyword evidence="3" id="KW-1185">Reference proteome</keyword>
<keyword evidence="1" id="KW-0732">Signal</keyword>
<organism evidence="2 3">
    <name type="scientific">Sedimentimonas flavescens</name>
    <dbReference type="NCBI Taxonomy" id="2851012"/>
    <lineage>
        <taxon>Bacteria</taxon>
        <taxon>Pseudomonadati</taxon>
        <taxon>Pseudomonadota</taxon>
        <taxon>Alphaproteobacteria</taxon>
        <taxon>Rhodobacterales</taxon>
        <taxon>Rhodobacter group</taxon>
        <taxon>Sedimentimonas</taxon>
    </lineage>
</organism>
<dbReference type="PROSITE" id="PS51257">
    <property type="entry name" value="PROKAR_LIPOPROTEIN"/>
    <property type="match status" value="1"/>
</dbReference>
<evidence type="ECO:0000256" key="1">
    <source>
        <dbReference type="SAM" id="SignalP"/>
    </source>
</evidence>
<reference evidence="2 3" key="1">
    <citation type="submission" date="2022-10" db="EMBL/GenBank/DDBJ databases">
        <title>Sinirhodobacter sp. nov., isolated from ocean surface sediments.</title>
        <authorList>
            <person name="He W."/>
            <person name="Wang L."/>
            <person name="Zhang D.-F."/>
        </authorList>
    </citation>
    <scope>NUCLEOTIDE SEQUENCE [LARGE SCALE GENOMIC DNA]</scope>
    <source>
        <strain evidence="2 3">WL0115</strain>
    </source>
</reference>
<protein>
    <recommendedName>
        <fullName evidence="4">Lipoprotein</fullName>
    </recommendedName>
</protein>
<dbReference type="Proteomes" id="UP001526166">
    <property type="component" value="Unassembled WGS sequence"/>
</dbReference>
<evidence type="ECO:0000313" key="2">
    <source>
        <dbReference type="EMBL" id="MCV2877627.1"/>
    </source>
</evidence>
<evidence type="ECO:0008006" key="4">
    <source>
        <dbReference type="Google" id="ProtNLM"/>
    </source>
</evidence>
<dbReference type="EMBL" id="JAOWKW010000001">
    <property type="protein sequence ID" value="MCV2877627.1"/>
    <property type="molecule type" value="Genomic_DNA"/>
</dbReference>
<comment type="caution">
    <text evidence="2">The sequence shown here is derived from an EMBL/GenBank/DDBJ whole genome shotgun (WGS) entry which is preliminary data.</text>
</comment>
<name>A0ABT2ZV45_9RHOB</name>
<proteinExistence type="predicted"/>
<gene>
    <name evidence="2" type="ORF">OE699_02075</name>
</gene>
<feature type="signal peptide" evidence="1">
    <location>
        <begin position="1"/>
        <end position="22"/>
    </location>
</feature>
<feature type="chain" id="PRO_5046467981" description="Lipoprotein" evidence="1">
    <location>
        <begin position="23"/>
        <end position="59"/>
    </location>
</feature>
<sequence>MKWIKRAMLMCALISAAGCVTDACGWVKPIHPSRADVLTDGTARQILTHNLTGDKVCGW</sequence>
<evidence type="ECO:0000313" key="3">
    <source>
        <dbReference type="Proteomes" id="UP001526166"/>
    </source>
</evidence>